<keyword evidence="3" id="KW-0378">Hydrolase</keyword>
<dbReference type="Pfam" id="PF00557">
    <property type="entry name" value="Peptidase_M24"/>
    <property type="match status" value="1"/>
</dbReference>
<dbReference type="Pfam" id="PF01321">
    <property type="entry name" value="Creatinase_N"/>
    <property type="match status" value="1"/>
</dbReference>
<accession>A0A852R9Y3</accession>
<feature type="domain" description="Creatinase N-terminal" evidence="2">
    <location>
        <begin position="14"/>
        <end position="160"/>
    </location>
</feature>
<keyword evidence="4" id="KW-1185">Reference proteome</keyword>
<protein>
    <submittedName>
        <fullName evidence="3">Xaa-Pro dipeptidase</fullName>
        <ecNumber evidence="3">3.4.13.9</ecNumber>
    </submittedName>
</protein>
<dbReference type="InterPro" id="IPR000587">
    <property type="entry name" value="Creatinase_N"/>
</dbReference>
<evidence type="ECO:0000313" key="4">
    <source>
        <dbReference type="Proteomes" id="UP000586095"/>
    </source>
</evidence>
<dbReference type="PANTHER" id="PTHR46112:SF2">
    <property type="entry name" value="XAA-PRO AMINOPEPTIDASE P-RELATED"/>
    <property type="match status" value="1"/>
</dbReference>
<dbReference type="EC" id="3.4.13.9" evidence="3"/>
<keyword evidence="3" id="KW-0224">Dipeptidase</keyword>
<dbReference type="CDD" id="cd01066">
    <property type="entry name" value="APP_MetAP"/>
    <property type="match status" value="1"/>
</dbReference>
<dbReference type="Gene3D" id="3.40.350.10">
    <property type="entry name" value="Creatinase/prolidase N-terminal domain"/>
    <property type="match status" value="1"/>
</dbReference>
<dbReference type="InterPro" id="IPR036005">
    <property type="entry name" value="Creatinase/aminopeptidase-like"/>
</dbReference>
<comment type="caution">
    <text evidence="3">The sequence shown here is derived from an EMBL/GenBank/DDBJ whole genome shotgun (WGS) entry which is preliminary data.</text>
</comment>
<gene>
    <name evidence="3" type="ORF">BJ960_000513</name>
</gene>
<keyword evidence="3" id="KW-0645">Protease</keyword>
<dbReference type="InterPro" id="IPR000994">
    <property type="entry name" value="Pept_M24"/>
</dbReference>
<dbReference type="SUPFAM" id="SSF53092">
    <property type="entry name" value="Creatinase/prolidase N-terminal domain"/>
    <property type="match status" value="1"/>
</dbReference>
<evidence type="ECO:0000259" key="1">
    <source>
        <dbReference type="Pfam" id="PF00557"/>
    </source>
</evidence>
<dbReference type="InterPro" id="IPR029149">
    <property type="entry name" value="Creatin/AminoP/Spt16_N"/>
</dbReference>
<evidence type="ECO:0000259" key="2">
    <source>
        <dbReference type="Pfam" id="PF01321"/>
    </source>
</evidence>
<proteinExistence type="predicted"/>
<dbReference type="GO" id="GO:0102009">
    <property type="term" value="F:proline dipeptidase activity"/>
    <property type="evidence" value="ECO:0007669"/>
    <property type="project" value="UniProtKB-EC"/>
</dbReference>
<dbReference type="InterPro" id="IPR050659">
    <property type="entry name" value="Peptidase_M24B"/>
</dbReference>
<name>A0A852R9Y3_9MICO</name>
<reference evidence="3 4" key="1">
    <citation type="submission" date="2020-07" db="EMBL/GenBank/DDBJ databases">
        <title>Sequencing the genomes of 1000 actinobacteria strains.</title>
        <authorList>
            <person name="Klenk H.-P."/>
        </authorList>
    </citation>
    <scope>NUCLEOTIDE SEQUENCE [LARGE SCALE GENOMIC DNA]</scope>
    <source>
        <strain evidence="3 4">DSM 17380</strain>
    </source>
</reference>
<dbReference type="Proteomes" id="UP000586095">
    <property type="component" value="Unassembled WGS sequence"/>
</dbReference>
<sequence>MTTAQVDVDELDRRLAAVREAMRLRELDALVVSDPANMFYLTGYNAWSFYTPQIFYVPLDGEPVLAMREMDALGAHRTALRYADSVLGYPETYVHRPDTHPMEWIAERLRDRGEAGRARRVGFEGDAHYFSVRSYLALRDGFPEWELVESRELVNWVRLIKSEFEIGQMRRAGQVASEAMRRAVAAIETGKPLNELAAEVLAAQARGVDGADGDYPAIVPMFMYGEGADTPHLTWTAERMAAGEAVSIELTGVHRRYHAPLARTVSLGAPSRELDRLAGATVEGLDAALDALRPGNTSAEVHAAFDRVLRRYGLEKKSRLGYSIGVGFPPDWGERTVSIRAGDDTVLEENMTFHLIAGMWMTGYGFEASESARVAAGGADVFTDAPRRLIIQEA</sequence>
<dbReference type="PANTHER" id="PTHR46112">
    <property type="entry name" value="AMINOPEPTIDASE"/>
    <property type="match status" value="1"/>
</dbReference>
<dbReference type="EMBL" id="JACCBD010000001">
    <property type="protein sequence ID" value="NYD25710.1"/>
    <property type="molecule type" value="Genomic_DNA"/>
</dbReference>
<evidence type="ECO:0000313" key="3">
    <source>
        <dbReference type="EMBL" id="NYD25710.1"/>
    </source>
</evidence>
<dbReference type="SUPFAM" id="SSF55920">
    <property type="entry name" value="Creatinase/aminopeptidase"/>
    <property type="match status" value="1"/>
</dbReference>
<feature type="domain" description="Peptidase M24" evidence="1">
    <location>
        <begin position="168"/>
        <end position="363"/>
    </location>
</feature>
<dbReference type="RefSeq" id="WP_185986127.1">
    <property type="nucleotide sequence ID" value="NZ_BAAALZ010000002.1"/>
</dbReference>
<dbReference type="AlphaFoldDB" id="A0A852R9Y3"/>
<organism evidence="3 4">
    <name type="scientific">Leucobacter aridicollis</name>
    <dbReference type="NCBI Taxonomy" id="283878"/>
    <lineage>
        <taxon>Bacteria</taxon>
        <taxon>Bacillati</taxon>
        <taxon>Actinomycetota</taxon>
        <taxon>Actinomycetes</taxon>
        <taxon>Micrococcales</taxon>
        <taxon>Microbacteriaceae</taxon>
        <taxon>Leucobacter</taxon>
    </lineage>
</organism>
<dbReference type="Gene3D" id="3.90.230.10">
    <property type="entry name" value="Creatinase/methionine aminopeptidase superfamily"/>
    <property type="match status" value="1"/>
</dbReference>